<protein>
    <submittedName>
        <fullName evidence="1">Uncharacterized protein</fullName>
    </submittedName>
</protein>
<sequence>MADSTETTAASASAPPQEPKRSWGDEVDDEEVEESKPGAELNVDGLAIDENKKINKFLDEPEDSNIKAVTLGDTPYTSASTFEDLNLSPELLKGLYVDMKFQKPSKIQAISLPMILTPPYKNLIAQAHNGSGKTTCFVLGMLSRVDPNLKAPQALCICPTRELAIQNLEVLQKMGKHTGITSECAVPMDSTNYIPINKRPPVTAQIVIGTPGTIKRWMSAKKLSVSCMKILVFDEADHMLAEVISFC</sequence>
<name>A0ACC0Y3E0_9ROSI</name>
<dbReference type="EMBL" id="CM047744">
    <property type="protein sequence ID" value="KAJ0028730.1"/>
    <property type="molecule type" value="Genomic_DNA"/>
</dbReference>
<dbReference type="Proteomes" id="UP001163603">
    <property type="component" value="Chromosome 9"/>
</dbReference>
<comment type="caution">
    <text evidence="1">The sequence shown here is derived from an EMBL/GenBank/DDBJ whole genome shotgun (WGS) entry which is preliminary data.</text>
</comment>
<evidence type="ECO:0000313" key="1">
    <source>
        <dbReference type="EMBL" id="KAJ0028730.1"/>
    </source>
</evidence>
<evidence type="ECO:0000313" key="2">
    <source>
        <dbReference type="Proteomes" id="UP001163603"/>
    </source>
</evidence>
<reference evidence="2" key="1">
    <citation type="journal article" date="2023" name="G3 (Bethesda)">
        <title>Genome assembly and association tests identify interacting loci associated with vigor, precocity, and sex in interspecific pistachio rootstocks.</title>
        <authorList>
            <person name="Palmer W."/>
            <person name="Jacygrad E."/>
            <person name="Sagayaradj S."/>
            <person name="Cavanaugh K."/>
            <person name="Han R."/>
            <person name="Bertier L."/>
            <person name="Beede B."/>
            <person name="Kafkas S."/>
            <person name="Golino D."/>
            <person name="Preece J."/>
            <person name="Michelmore R."/>
        </authorList>
    </citation>
    <scope>NUCLEOTIDE SEQUENCE [LARGE SCALE GENOMIC DNA]</scope>
</reference>
<organism evidence="1 2">
    <name type="scientific">Pistacia integerrima</name>
    <dbReference type="NCBI Taxonomy" id="434235"/>
    <lineage>
        <taxon>Eukaryota</taxon>
        <taxon>Viridiplantae</taxon>
        <taxon>Streptophyta</taxon>
        <taxon>Embryophyta</taxon>
        <taxon>Tracheophyta</taxon>
        <taxon>Spermatophyta</taxon>
        <taxon>Magnoliopsida</taxon>
        <taxon>eudicotyledons</taxon>
        <taxon>Gunneridae</taxon>
        <taxon>Pentapetalae</taxon>
        <taxon>rosids</taxon>
        <taxon>malvids</taxon>
        <taxon>Sapindales</taxon>
        <taxon>Anacardiaceae</taxon>
        <taxon>Pistacia</taxon>
    </lineage>
</organism>
<accession>A0ACC0Y3E0</accession>
<gene>
    <name evidence="1" type="ORF">Pint_35802</name>
</gene>
<keyword evidence="2" id="KW-1185">Reference proteome</keyword>
<proteinExistence type="predicted"/>